<dbReference type="Pfam" id="PF14024">
    <property type="entry name" value="DUF4240"/>
    <property type="match status" value="1"/>
</dbReference>
<reference evidence="2 3" key="1">
    <citation type="submission" date="2024-06" db="EMBL/GenBank/DDBJ databases">
        <title>The Natural Products Discovery Center: Release of the First 8490 Sequenced Strains for Exploring Actinobacteria Biosynthetic Diversity.</title>
        <authorList>
            <person name="Kalkreuter E."/>
            <person name="Kautsar S.A."/>
            <person name="Yang D."/>
            <person name="Bader C.D."/>
            <person name="Teijaro C.N."/>
            <person name="Fluegel L."/>
            <person name="Davis C.M."/>
            <person name="Simpson J.R."/>
            <person name="Lauterbach L."/>
            <person name="Steele A.D."/>
            <person name="Gui C."/>
            <person name="Meng S."/>
            <person name="Li G."/>
            <person name="Viehrig K."/>
            <person name="Ye F."/>
            <person name="Su P."/>
            <person name="Kiefer A.F."/>
            <person name="Nichols A."/>
            <person name="Cepeda A.J."/>
            <person name="Yan W."/>
            <person name="Fan B."/>
            <person name="Jiang Y."/>
            <person name="Adhikari A."/>
            <person name="Zheng C.-J."/>
            <person name="Schuster L."/>
            <person name="Cowan T.M."/>
            <person name="Smanski M.J."/>
            <person name="Chevrette M.G."/>
            <person name="De Carvalho L.P.S."/>
            <person name="Shen B."/>
        </authorList>
    </citation>
    <scope>NUCLEOTIDE SEQUENCE [LARGE SCALE GENOMIC DNA]</scope>
    <source>
        <strain evidence="2 3">NPDC048946</strain>
    </source>
</reference>
<feature type="domain" description="DUF4240" evidence="1">
    <location>
        <begin position="1"/>
        <end position="133"/>
    </location>
</feature>
<evidence type="ECO:0000313" key="3">
    <source>
        <dbReference type="Proteomes" id="UP001551482"/>
    </source>
</evidence>
<comment type="caution">
    <text evidence="2">The sequence shown here is derived from an EMBL/GenBank/DDBJ whole genome shotgun (WGS) entry which is preliminary data.</text>
</comment>
<gene>
    <name evidence="2" type="ORF">AB0C36_11540</name>
</gene>
<evidence type="ECO:0000259" key="1">
    <source>
        <dbReference type="Pfam" id="PF14024"/>
    </source>
</evidence>
<dbReference type="RefSeq" id="WP_358352539.1">
    <property type="nucleotide sequence ID" value="NZ_JBEZFP010000022.1"/>
</dbReference>
<organism evidence="2 3">
    <name type="scientific">Streptodolium elevatio</name>
    <dbReference type="NCBI Taxonomy" id="3157996"/>
    <lineage>
        <taxon>Bacteria</taxon>
        <taxon>Bacillati</taxon>
        <taxon>Actinomycetota</taxon>
        <taxon>Actinomycetes</taxon>
        <taxon>Kitasatosporales</taxon>
        <taxon>Streptomycetaceae</taxon>
        <taxon>Streptodolium</taxon>
    </lineage>
</organism>
<keyword evidence="3" id="KW-1185">Reference proteome</keyword>
<sequence length="195" mass="21443">MDIDRFWAIVEDARTAARESGVPVHEVLVDRLSELSVPEILAYGVRYDEAHDAVYRWDMWAAAYLIFGGCSDDGFVDFRAGLIAAGRTWYERAAADPDCLAGHPDAAERSGARLEEVFAQEEVGYAAAMAYERVTGDLDGFHAALERHEEEAGAGAGAAEAVGDVGDDSMGEYFRFDDDEMRRRLPRLAALFVRG</sequence>
<dbReference type="InterPro" id="IPR025334">
    <property type="entry name" value="DUF4240"/>
</dbReference>
<dbReference type="Proteomes" id="UP001551482">
    <property type="component" value="Unassembled WGS sequence"/>
</dbReference>
<evidence type="ECO:0000313" key="2">
    <source>
        <dbReference type="EMBL" id="MEU8134134.1"/>
    </source>
</evidence>
<dbReference type="EMBL" id="JBEZFP010000022">
    <property type="protein sequence ID" value="MEU8134134.1"/>
    <property type="molecule type" value="Genomic_DNA"/>
</dbReference>
<protein>
    <submittedName>
        <fullName evidence="2">DUF4240 domain-containing protein</fullName>
    </submittedName>
</protein>
<name>A0ABV3DGV4_9ACTN</name>
<accession>A0ABV3DGV4</accession>
<proteinExistence type="predicted"/>